<feature type="region of interest" description="Disordered" evidence="1">
    <location>
        <begin position="57"/>
        <end position="78"/>
    </location>
</feature>
<dbReference type="EMBL" id="MJEQ01037189">
    <property type="protein sequence ID" value="OIT01267.1"/>
    <property type="molecule type" value="Genomic_DNA"/>
</dbReference>
<name>A0A1J6IR21_NICAT</name>
<evidence type="ECO:0000256" key="1">
    <source>
        <dbReference type="SAM" id="MobiDB-lite"/>
    </source>
</evidence>
<evidence type="ECO:0000313" key="3">
    <source>
        <dbReference type="Proteomes" id="UP000187609"/>
    </source>
</evidence>
<dbReference type="Proteomes" id="UP000187609">
    <property type="component" value="Unassembled WGS sequence"/>
</dbReference>
<accession>A0A1J6IR21</accession>
<proteinExistence type="predicted"/>
<sequence>MMSNTNRKLTHFKQRFKQILSRMERKIRRKLLTFFGAVNRGWVKVCYLRPLLRNLERPSNSETSTTTPLLWLDKTNRG</sequence>
<evidence type="ECO:0000313" key="2">
    <source>
        <dbReference type="EMBL" id="OIT01267.1"/>
    </source>
</evidence>
<comment type="caution">
    <text evidence="2">The sequence shown here is derived from an EMBL/GenBank/DDBJ whole genome shotgun (WGS) entry which is preliminary data.</text>
</comment>
<dbReference type="Gramene" id="OIT01267">
    <property type="protein sequence ID" value="OIT01267"/>
    <property type="gene ID" value="A4A49_09344"/>
</dbReference>
<feature type="compositionally biased region" description="Polar residues" evidence="1">
    <location>
        <begin position="57"/>
        <end position="68"/>
    </location>
</feature>
<reference evidence="2" key="1">
    <citation type="submission" date="2016-11" db="EMBL/GenBank/DDBJ databases">
        <title>The genome of Nicotiana attenuata.</title>
        <authorList>
            <person name="Xu S."/>
            <person name="Brockmoeller T."/>
            <person name="Gaquerel E."/>
            <person name="Navarro A."/>
            <person name="Kuhl H."/>
            <person name="Gase K."/>
            <person name="Ling Z."/>
            <person name="Zhou W."/>
            <person name="Kreitzer C."/>
            <person name="Stanke M."/>
            <person name="Tang H."/>
            <person name="Lyons E."/>
            <person name="Pandey P."/>
            <person name="Pandey S.P."/>
            <person name="Timmermann B."/>
            <person name="Baldwin I.T."/>
        </authorList>
    </citation>
    <scope>NUCLEOTIDE SEQUENCE [LARGE SCALE GENOMIC DNA]</scope>
    <source>
        <strain evidence="2">UT</strain>
    </source>
</reference>
<organism evidence="2 3">
    <name type="scientific">Nicotiana attenuata</name>
    <name type="common">Coyote tobacco</name>
    <dbReference type="NCBI Taxonomy" id="49451"/>
    <lineage>
        <taxon>Eukaryota</taxon>
        <taxon>Viridiplantae</taxon>
        <taxon>Streptophyta</taxon>
        <taxon>Embryophyta</taxon>
        <taxon>Tracheophyta</taxon>
        <taxon>Spermatophyta</taxon>
        <taxon>Magnoliopsida</taxon>
        <taxon>eudicotyledons</taxon>
        <taxon>Gunneridae</taxon>
        <taxon>Pentapetalae</taxon>
        <taxon>asterids</taxon>
        <taxon>lamiids</taxon>
        <taxon>Solanales</taxon>
        <taxon>Solanaceae</taxon>
        <taxon>Nicotianoideae</taxon>
        <taxon>Nicotianeae</taxon>
        <taxon>Nicotiana</taxon>
    </lineage>
</organism>
<gene>
    <name evidence="2" type="ORF">A4A49_09344</name>
</gene>
<keyword evidence="3" id="KW-1185">Reference proteome</keyword>
<protein>
    <submittedName>
        <fullName evidence="2">Uncharacterized protein</fullName>
    </submittedName>
</protein>
<dbReference type="AlphaFoldDB" id="A0A1J6IR21"/>